<reference evidence="1 2" key="1">
    <citation type="journal article" date="2007" name="Int. J. Syst. Evol. Microbiol.">
        <title>Paenibacillus ginsengarvi sp. nov., isolated from soil from ginseng cultivation.</title>
        <authorList>
            <person name="Yoon M.H."/>
            <person name="Ten L.N."/>
            <person name="Im W.T."/>
        </authorList>
    </citation>
    <scope>NUCLEOTIDE SEQUENCE [LARGE SCALE GENOMIC DNA]</scope>
    <source>
        <strain evidence="1 2">KCTC 13059</strain>
    </source>
</reference>
<evidence type="ECO:0000313" key="2">
    <source>
        <dbReference type="Proteomes" id="UP000282311"/>
    </source>
</evidence>
<dbReference type="PANTHER" id="PTHR42999">
    <property type="entry name" value="ANTIBIOTIC RESISTANCE PROTEIN MCBG"/>
    <property type="match status" value="1"/>
</dbReference>
<dbReference type="PANTHER" id="PTHR42999:SF1">
    <property type="entry name" value="PENTAPEPTIDE REPEAT-CONTAINING PROTEIN"/>
    <property type="match status" value="1"/>
</dbReference>
<dbReference type="OrthoDB" id="9798656at2"/>
<dbReference type="Proteomes" id="UP000282311">
    <property type="component" value="Unassembled WGS sequence"/>
</dbReference>
<dbReference type="AlphaFoldDB" id="A0A3B0CGX0"/>
<name>A0A3B0CGX0_9BACL</name>
<proteinExistence type="predicted"/>
<evidence type="ECO:0000313" key="1">
    <source>
        <dbReference type="EMBL" id="RKN84078.1"/>
    </source>
</evidence>
<gene>
    <name evidence="1" type="ORF">D7M11_15715</name>
</gene>
<sequence>MKPKIEAPKIPDGLTALSHEMETLRPKDDYRLVSVRDIFIEQQEASKVSFEKAVFTNVTVTESTLEGIELTDVLFDKCDLSNIYLNDSFLHRVEFRHCKLIGTDWTRSRLQHVRFEGCVGDYSAFRFASFKHAAFGDCSLLGAHFFHSVLQHTFFTSCRIDKANMTGTKLEGIDLSDCEFDGLLVDIEDLRGCIVSPQHVSSFAALLGLIVKP</sequence>
<organism evidence="1 2">
    <name type="scientific">Paenibacillus ginsengarvi</name>
    <dbReference type="NCBI Taxonomy" id="400777"/>
    <lineage>
        <taxon>Bacteria</taxon>
        <taxon>Bacillati</taxon>
        <taxon>Bacillota</taxon>
        <taxon>Bacilli</taxon>
        <taxon>Bacillales</taxon>
        <taxon>Paenibacillaceae</taxon>
        <taxon>Paenibacillus</taxon>
    </lineage>
</organism>
<dbReference type="InterPro" id="IPR052949">
    <property type="entry name" value="PA_immunity-related"/>
</dbReference>
<dbReference type="EMBL" id="RBAH01000010">
    <property type="protein sequence ID" value="RKN84078.1"/>
    <property type="molecule type" value="Genomic_DNA"/>
</dbReference>
<keyword evidence="2" id="KW-1185">Reference proteome</keyword>
<dbReference type="Pfam" id="PF13599">
    <property type="entry name" value="Pentapeptide_4"/>
    <property type="match status" value="1"/>
</dbReference>
<comment type="caution">
    <text evidence="1">The sequence shown here is derived from an EMBL/GenBank/DDBJ whole genome shotgun (WGS) entry which is preliminary data.</text>
</comment>
<dbReference type="SUPFAM" id="SSF141571">
    <property type="entry name" value="Pentapeptide repeat-like"/>
    <property type="match status" value="1"/>
</dbReference>
<protein>
    <submittedName>
        <fullName evidence="1">Pentapeptide repeat-containing protein</fullName>
    </submittedName>
</protein>
<dbReference type="InterPro" id="IPR001646">
    <property type="entry name" value="5peptide_repeat"/>
</dbReference>
<accession>A0A3B0CGX0</accession>
<dbReference type="Gene3D" id="2.160.20.80">
    <property type="entry name" value="E3 ubiquitin-protein ligase SopA"/>
    <property type="match status" value="1"/>
</dbReference>